<proteinExistence type="inferred from homology"/>
<accession>A0AA48QY52</accession>
<dbReference type="GO" id="GO:0006412">
    <property type="term" value="P:translation"/>
    <property type="evidence" value="ECO:0007669"/>
    <property type="project" value="InterPro"/>
</dbReference>
<dbReference type="AlphaFoldDB" id="A0AA48QY52"/>
<dbReference type="Pfam" id="PF01196">
    <property type="entry name" value="Ribosomal_L17"/>
    <property type="match status" value="1"/>
</dbReference>
<organism evidence="5 6">
    <name type="scientific">Cutaneotrichosporon cavernicola</name>
    <dbReference type="NCBI Taxonomy" id="279322"/>
    <lineage>
        <taxon>Eukaryota</taxon>
        <taxon>Fungi</taxon>
        <taxon>Dikarya</taxon>
        <taxon>Basidiomycota</taxon>
        <taxon>Agaricomycotina</taxon>
        <taxon>Tremellomycetes</taxon>
        <taxon>Trichosporonales</taxon>
        <taxon>Trichosporonaceae</taxon>
        <taxon>Cutaneotrichosporon</taxon>
    </lineage>
</organism>
<evidence type="ECO:0000256" key="3">
    <source>
        <dbReference type="ARBA" id="ARBA00023274"/>
    </source>
</evidence>
<protein>
    <recommendedName>
        <fullName evidence="7">Ribosomal protein L17</fullName>
    </recommendedName>
</protein>
<keyword evidence="3 4" id="KW-0687">Ribonucleoprotein</keyword>
<dbReference type="Proteomes" id="UP001233271">
    <property type="component" value="Chromosome 6"/>
</dbReference>
<dbReference type="InterPro" id="IPR036373">
    <property type="entry name" value="Ribosomal_bL17_sf"/>
</dbReference>
<dbReference type="GeneID" id="85497863"/>
<dbReference type="SUPFAM" id="SSF64263">
    <property type="entry name" value="Prokaryotic ribosomal protein L17"/>
    <property type="match status" value="1"/>
</dbReference>
<keyword evidence="6" id="KW-1185">Reference proteome</keyword>
<comment type="similarity">
    <text evidence="1 4">Belongs to the bacterial ribosomal protein bL17 family.</text>
</comment>
<reference evidence="5" key="1">
    <citation type="journal article" date="2023" name="BMC Genomics">
        <title>Chromosome-level genome assemblies of Cutaneotrichosporon spp. (Trichosporonales, Basidiomycota) reveal imbalanced evolution between nucleotide sequences and chromosome synteny.</title>
        <authorList>
            <person name="Kobayashi Y."/>
            <person name="Kayamori A."/>
            <person name="Aoki K."/>
            <person name="Shiwa Y."/>
            <person name="Matsutani M."/>
            <person name="Fujita N."/>
            <person name="Sugita T."/>
            <person name="Iwasaki W."/>
            <person name="Tanaka N."/>
            <person name="Takashima M."/>
        </authorList>
    </citation>
    <scope>NUCLEOTIDE SEQUENCE</scope>
    <source>
        <strain evidence="5">HIS019</strain>
    </source>
</reference>
<dbReference type="InterPro" id="IPR047859">
    <property type="entry name" value="Ribosomal_bL17_CS"/>
</dbReference>
<evidence type="ECO:0000256" key="4">
    <source>
        <dbReference type="RuleBase" id="RU000660"/>
    </source>
</evidence>
<evidence type="ECO:0000313" key="6">
    <source>
        <dbReference type="Proteomes" id="UP001233271"/>
    </source>
</evidence>
<dbReference type="EMBL" id="AP028217">
    <property type="protein sequence ID" value="BEI93993.1"/>
    <property type="molecule type" value="Genomic_DNA"/>
</dbReference>
<dbReference type="RefSeq" id="XP_060459258.1">
    <property type="nucleotide sequence ID" value="XM_060602912.1"/>
</dbReference>
<name>A0AA48QY52_9TREE</name>
<dbReference type="PROSITE" id="PS01167">
    <property type="entry name" value="RIBOSOMAL_L17"/>
    <property type="match status" value="1"/>
</dbReference>
<keyword evidence="2 4" id="KW-0689">Ribosomal protein</keyword>
<sequence>MKHGLKMRKLQRTSSHRHALLRNLVSALLHHEMIKTTVPKAKEAARMAEKIITLGKKGTNVARSNAQAFLMPAHHYAADAYNAPVTPTLPPSALESADPENFVPNTSLLPKVFGQLAERYAERPGGYTRIQRFGKRPGDNAPVAILSLVDGPRDLKFEMAARAAARDSLTSGVLPRTRRSVQRVLKYRGDEGKAEFDALKQDYSLRLRAEGDESYPELGHQRDGPPARFKFRPHSFTKPQHGRKLMAGERLAGVPIHHTGLGIARGALGRNPKPVKQLFASEVQKADITKVD</sequence>
<dbReference type="KEGG" id="ccac:CcaHIS019_0604520"/>
<gene>
    <name evidence="5" type="primary">mrpl8</name>
    <name evidence="5" type="ORF">CcaverHIS019_0604520</name>
</gene>
<dbReference type="GO" id="GO:0005762">
    <property type="term" value="C:mitochondrial large ribosomal subunit"/>
    <property type="evidence" value="ECO:0007669"/>
    <property type="project" value="TreeGrafter"/>
</dbReference>
<dbReference type="GO" id="GO:0003735">
    <property type="term" value="F:structural constituent of ribosome"/>
    <property type="evidence" value="ECO:0007669"/>
    <property type="project" value="InterPro"/>
</dbReference>
<dbReference type="HAMAP" id="MF_01368">
    <property type="entry name" value="Ribosomal_bL17"/>
    <property type="match status" value="1"/>
</dbReference>
<evidence type="ECO:0000256" key="2">
    <source>
        <dbReference type="ARBA" id="ARBA00022980"/>
    </source>
</evidence>
<dbReference type="PANTHER" id="PTHR14413:SF16">
    <property type="entry name" value="LARGE RIBOSOMAL SUBUNIT PROTEIN BL17M"/>
    <property type="match status" value="1"/>
</dbReference>
<evidence type="ECO:0008006" key="7">
    <source>
        <dbReference type="Google" id="ProtNLM"/>
    </source>
</evidence>
<dbReference type="NCBIfam" id="TIGR00059">
    <property type="entry name" value="L17"/>
    <property type="match status" value="1"/>
</dbReference>
<evidence type="ECO:0000313" key="5">
    <source>
        <dbReference type="EMBL" id="BEI93993.1"/>
    </source>
</evidence>
<dbReference type="Gene3D" id="3.90.1030.10">
    <property type="entry name" value="Ribosomal protein L17"/>
    <property type="match status" value="1"/>
</dbReference>
<dbReference type="InterPro" id="IPR000456">
    <property type="entry name" value="Ribosomal_bL17"/>
</dbReference>
<evidence type="ECO:0000256" key="1">
    <source>
        <dbReference type="ARBA" id="ARBA00008777"/>
    </source>
</evidence>
<dbReference type="PANTHER" id="PTHR14413">
    <property type="entry name" value="RIBOSOMAL PROTEIN L17"/>
    <property type="match status" value="1"/>
</dbReference>